<sequence>MYMYWEDIPYHEMTMVQMGDGLGYYGPLLAIACVLMALRNMPQYAILYMVFVFINNVVNRVLKLMFMQDRPSGGIPFSKYEKYTGAEHYGMPSGHASSVAFSWIFLYLLKPHTWWLLLTGFITAMTCIQRWKFKRHSIEQIVAGLCSGGAMAYLVQYIYKKYI</sequence>
<dbReference type="Pfam" id="PF01569">
    <property type="entry name" value="PAP2"/>
    <property type="match status" value="1"/>
</dbReference>
<evidence type="ECO:0000256" key="1">
    <source>
        <dbReference type="SAM" id="Phobius"/>
    </source>
</evidence>
<reference evidence="3" key="1">
    <citation type="journal article" date="2020" name="Nature">
        <title>Giant virus diversity and host interactions through global metagenomics.</title>
        <authorList>
            <person name="Schulz F."/>
            <person name="Roux S."/>
            <person name="Paez-Espino D."/>
            <person name="Jungbluth S."/>
            <person name="Walsh D.A."/>
            <person name="Denef V.J."/>
            <person name="McMahon K.D."/>
            <person name="Konstantinidis K.T."/>
            <person name="Eloe-Fadrosh E.A."/>
            <person name="Kyrpides N.C."/>
            <person name="Woyke T."/>
        </authorList>
    </citation>
    <scope>NUCLEOTIDE SEQUENCE</scope>
    <source>
        <strain evidence="3">GVMAG-S-3300012000-57</strain>
    </source>
</reference>
<dbReference type="SUPFAM" id="SSF48317">
    <property type="entry name" value="Acid phosphatase/Vanadium-dependent haloperoxidase"/>
    <property type="match status" value="1"/>
</dbReference>
<dbReference type="Gene3D" id="1.20.144.10">
    <property type="entry name" value="Phosphatidic acid phosphatase type 2/haloperoxidase"/>
    <property type="match status" value="1"/>
</dbReference>
<dbReference type="EMBL" id="MN740906">
    <property type="protein sequence ID" value="QHU17430.1"/>
    <property type="molecule type" value="Genomic_DNA"/>
</dbReference>
<dbReference type="AlphaFoldDB" id="A0A6C0KL56"/>
<keyword evidence="1" id="KW-0472">Membrane</keyword>
<accession>A0A6C0KL56</accession>
<name>A0A6C0KL56_9ZZZZ</name>
<feature type="transmembrane region" description="Helical" evidence="1">
    <location>
        <begin position="21"/>
        <end position="38"/>
    </location>
</feature>
<evidence type="ECO:0000313" key="3">
    <source>
        <dbReference type="EMBL" id="QHU17430.1"/>
    </source>
</evidence>
<keyword evidence="1" id="KW-0812">Transmembrane</keyword>
<proteinExistence type="predicted"/>
<dbReference type="GO" id="GO:0042392">
    <property type="term" value="F:sphingosine-1-phosphate phosphatase activity"/>
    <property type="evidence" value="ECO:0007669"/>
    <property type="project" value="TreeGrafter"/>
</dbReference>
<dbReference type="PANTHER" id="PTHR14969">
    <property type="entry name" value="SPHINGOSINE-1-PHOSPHATE PHOSPHOHYDROLASE"/>
    <property type="match status" value="1"/>
</dbReference>
<dbReference type="InterPro" id="IPR036938">
    <property type="entry name" value="PAP2/HPO_sf"/>
</dbReference>
<dbReference type="CDD" id="cd01610">
    <property type="entry name" value="PAP2_like"/>
    <property type="match status" value="1"/>
</dbReference>
<dbReference type="SMART" id="SM00014">
    <property type="entry name" value="acidPPc"/>
    <property type="match status" value="1"/>
</dbReference>
<keyword evidence="1" id="KW-1133">Transmembrane helix</keyword>
<dbReference type="InterPro" id="IPR000326">
    <property type="entry name" value="PAP2/HPO"/>
</dbReference>
<organism evidence="3">
    <name type="scientific">viral metagenome</name>
    <dbReference type="NCBI Taxonomy" id="1070528"/>
    <lineage>
        <taxon>unclassified sequences</taxon>
        <taxon>metagenomes</taxon>
        <taxon>organismal metagenomes</taxon>
    </lineage>
</organism>
<feature type="transmembrane region" description="Helical" evidence="1">
    <location>
        <begin position="44"/>
        <end position="62"/>
    </location>
</feature>
<feature type="domain" description="Phosphatidic acid phosphatase type 2/haloperoxidase" evidence="2">
    <location>
        <begin position="46"/>
        <end position="156"/>
    </location>
</feature>
<dbReference type="PANTHER" id="PTHR14969:SF13">
    <property type="entry name" value="AT30094P"/>
    <property type="match status" value="1"/>
</dbReference>
<protein>
    <recommendedName>
        <fullName evidence="2">Phosphatidic acid phosphatase type 2/haloperoxidase domain-containing protein</fullName>
    </recommendedName>
</protein>
<evidence type="ECO:0000259" key="2">
    <source>
        <dbReference type="SMART" id="SM00014"/>
    </source>
</evidence>
<feature type="transmembrane region" description="Helical" evidence="1">
    <location>
        <begin position="141"/>
        <end position="159"/>
    </location>
</feature>